<dbReference type="PROSITE" id="PS51350">
    <property type="entry name" value="PTS_HPR_DOM"/>
    <property type="match status" value="1"/>
</dbReference>
<organism evidence="5 6">
    <name type="scientific">Polycladomyces subterraneus</name>
    <dbReference type="NCBI Taxonomy" id="1016997"/>
    <lineage>
        <taxon>Bacteria</taxon>
        <taxon>Bacillati</taxon>
        <taxon>Bacillota</taxon>
        <taxon>Bacilli</taxon>
        <taxon>Bacillales</taxon>
        <taxon>Thermoactinomycetaceae</taxon>
        <taxon>Polycladomyces</taxon>
    </lineage>
</organism>
<evidence type="ECO:0000259" key="4">
    <source>
        <dbReference type="PROSITE" id="PS51350"/>
    </source>
</evidence>
<dbReference type="Gene3D" id="3.30.1340.10">
    <property type="entry name" value="HPr-like"/>
    <property type="match status" value="1"/>
</dbReference>
<keyword evidence="3" id="KW-0813">Transport</keyword>
<comment type="caution">
    <text evidence="5">The sequence shown here is derived from an EMBL/GenBank/DDBJ whole genome shotgun (WGS) entry which is preliminary data.</text>
</comment>
<feature type="domain" description="HPr" evidence="4">
    <location>
        <begin position="1"/>
        <end position="82"/>
    </location>
</feature>
<comment type="function">
    <text evidence="1">General (non sugar-specific) component of the phosphoenolpyruvate-dependent sugar phosphotransferase system (sugar PTS). This major carbohydrate active-transport system catalyzes the phosphorylation of incoming sugar substrates concomitantly with their translocation across the cell membrane. The phosphoryl group from phosphoenolpyruvate (PEP) is transferred to the phosphoryl carrier protein HPr by enzyme I. Phospho-HPr then transfers it to the PTS EIIA domain.</text>
</comment>
<reference evidence="5" key="1">
    <citation type="submission" date="2022-08" db="EMBL/GenBank/DDBJ databases">
        <title>Polycladomyces zharkentsis sp. nov., a novel thermophilic CMC and starch-degrading bacterium isolated from a geothermal spring in Kazakhstan.</title>
        <authorList>
            <person name="Mashzhan A."/>
            <person name="Kistaubaeva A."/>
            <person name="Javier-Lopez R."/>
            <person name="Birkeland N.-K."/>
        </authorList>
    </citation>
    <scope>NUCLEOTIDE SEQUENCE</scope>
    <source>
        <strain evidence="5">KSR 13</strain>
    </source>
</reference>
<dbReference type="PANTHER" id="PTHR33705:SF1">
    <property type="entry name" value="PHOSPHOCARRIER PROTEIN HPR"/>
    <property type="match status" value="1"/>
</dbReference>
<dbReference type="RefSeq" id="WP_301240312.1">
    <property type="nucleotide sequence ID" value="NZ_JANRHH010000054.1"/>
</dbReference>
<dbReference type="InterPro" id="IPR000032">
    <property type="entry name" value="HPr-like"/>
</dbReference>
<sequence>MVVKLKDGLDHVLTVLQFVREAEKYPHTEITIQKGNKKANAKNLLEVLSITLTPGTEMILTAEGKKADQAVKALAKMMSQSE</sequence>
<protein>
    <recommendedName>
        <fullName evidence="2">Phosphocarrier protein HPr</fullName>
    </recommendedName>
</protein>
<dbReference type="SUPFAM" id="SSF55594">
    <property type="entry name" value="HPr-like"/>
    <property type="match status" value="1"/>
</dbReference>
<evidence type="ECO:0000256" key="2">
    <source>
        <dbReference type="ARBA" id="ARBA00020422"/>
    </source>
</evidence>
<dbReference type="InterPro" id="IPR050399">
    <property type="entry name" value="HPr"/>
</dbReference>
<keyword evidence="3" id="KW-0762">Sugar transport</keyword>
<evidence type="ECO:0000256" key="1">
    <source>
        <dbReference type="ARBA" id="ARBA00003681"/>
    </source>
</evidence>
<evidence type="ECO:0000313" key="5">
    <source>
        <dbReference type="EMBL" id="MDN4595259.1"/>
    </source>
</evidence>
<dbReference type="Pfam" id="PF00381">
    <property type="entry name" value="PTS-HPr"/>
    <property type="match status" value="1"/>
</dbReference>
<evidence type="ECO:0000313" key="6">
    <source>
        <dbReference type="Proteomes" id="UP001174196"/>
    </source>
</evidence>
<dbReference type="EMBL" id="JANRHH010000054">
    <property type="protein sequence ID" value="MDN4595259.1"/>
    <property type="molecule type" value="Genomic_DNA"/>
</dbReference>
<gene>
    <name evidence="5" type="ORF">NWF35_15450</name>
</gene>
<keyword evidence="6" id="KW-1185">Reference proteome</keyword>
<dbReference type="PANTHER" id="PTHR33705">
    <property type="entry name" value="PHOSPHOCARRIER PROTEIN HPR"/>
    <property type="match status" value="1"/>
</dbReference>
<name>A0ABT8IT98_9BACL</name>
<dbReference type="Proteomes" id="UP001174196">
    <property type="component" value="Unassembled WGS sequence"/>
</dbReference>
<evidence type="ECO:0000256" key="3">
    <source>
        <dbReference type="ARBA" id="ARBA00022597"/>
    </source>
</evidence>
<dbReference type="InterPro" id="IPR035895">
    <property type="entry name" value="HPr-like_sf"/>
</dbReference>
<accession>A0ABT8IT98</accession>
<proteinExistence type="predicted"/>